<dbReference type="EMBL" id="CP000743">
    <property type="protein sequence ID" value="ABR56605.1"/>
    <property type="molecule type" value="Genomic_DNA"/>
</dbReference>
<dbReference type="RefSeq" id="WP_011973737.1">
    <property type="nucleotide sequence ID" value="NC_009635.1"/>
</dbReference>
<dbReference type="KEGG" id="mae:Maeo_1027"/>
<accession>A6UVT3</accession>
<reference evidence="1" key="1">
    <citation type="submission" date="2007-06" db="EMBL/GenBank/DDBJ databases">
        <title>Complete sequence of Methanococcus aeolicus Nankai-3.</title>
        <authorList>
            <consortium name="US DOE Joint Genome Institute"/>
            <person name="Copeland A."/>
            <person name="Lucas S."/>
            <person name="Lapidus A."/>
            <person name="Barry K."/>
            <person name="Glavina del Rio T."/>
            <person name="Dalin E."/>
            <person name="Tice H."/>
            <person name="Pitluck S."/>
            <person name="Chain P."/>
            <person name="Malfatti S."/>
            <person name="Shin M."/>
            <person name="Vergez L."/>
            <person name="Schmutz J."/>
            <person name="Larimer F."/>
            <person name="Land M."/>
            <person name="Hauser L."/>
            <person name="Kyrpides N."/>
            <person name="Lykidis A."/>
            <person name="Sieprawska-Lupa M."/>
            <person name="Whitman W.B."/>
            <person name="Richardson P."/>
        </authorList>
    </citation>
    <scope>NUCLEOTIDE SEQUENCE [LARGE SCALE GENOMIC DNA]</scope>
    <source>
        <strain evidence="1">Nankai-3</strain>
    </source>
</reference>
<name>A6UVT3_META3</name>
<dbReference type="Proteomes" id="UP000001106">
    <property type="component" value="Chromosome"/>
</dbReference>
<dbReference type="eggNOG" id="arCOG02614">
    <property type="taxonomic scope" value="Archaea"/>
</dbReference>
<proteinExistence type="predicted"/>
<organism evidence="1 2">
    <name type="scientific">Methanococcus aeolicus (strain ATCC BAA-1280 / DSM 17508 / OCM 812 / Nankai-3)</name>
    <dbReference type="NCBI Taxonomy" id="419665"/>
    <lineage>
        <taxon>Archaea</taxon>
        <taxon>Methanobacteriati</taxon>
        <taxon>Methanobacteriota</taxon>
        <taxon>Methanomada group</taxon>
        <taxon>Methanococci</taxon>
        <taxon>Methanococcales</taxon>
        <taxon>Methanococcaceae</taxon>
        <taxon>Methanococcus</taxon>
    </lineage>
</organism>
<gene>
    <name evidence="1" type="ordered locus">Maeo_1027</name>
</gene>
<dbReference type="GeneID" id="5327475"/>
<dbReference type="OrthoDB" id="8628at2157"/>
<keyword evidence="2" id="KW-1185">Reference proteome</keyword>
<dbReference type="HOGENOM" id="CLU_1405969_0_0_2"/>
<sequence length="193" mass="22520">MKNLIGINPNQRLVAITRMYRDIAEIIDIEDYDVVNPYNNKLKERYDLLIISKGYKERVEKLNPYPIFEIKSATFNDLIDSMENLIKLNIGDKNKIKNYNETINIAQNRIKSMKYNNTIKLNSNSTFIKKIIIDLGLTLSDDGITIIPDYMANKCDINDNKDIVILKTHNYDLNTLERIENRYLQIINSINSL</sequence>
<evidence type="ECO:0000313" key="1">
    <source>
        <dbReference type="EMBL" id="ABR56605.1"/>
    </source>
</evidence>
<protein>
    <submittedName>
        <fullName evidence="1">Segregation and condensation protein B</fullName>
    </submittedName>
</protein>
<evidence type="ECO:0000313" key="2">
    <source>
        <dbReference type="Proteomes" id="UP000001106"/>
    </source>
</evidence>
<dbReference type="STRING" id="419665.Maeo_1027"/>
<dbReference type="AlphaFoldDB" id="A6UVT3"/>